<reference evidence="3 4" key="1">
    <citation type="submission" date="2015-09" db="EMBL/GenBank/DDBJ databases">
        <title>Draft genome sequence of Kouleothrix aurantiaca JCM 19913.</title>
        <authorList>
            <person name="Hemp J."/>
        </authorList>
    </citation>
    <scope>NUCLEOTIDE SEQUENCE [LARGE SCALE GENOMIC DNA]</scope>
    <source>
        <strain evidence="3 4">COM-B</strain>
    </source>
</reference>
<keyword evidence="2" id="KW-0732">Signal</keyword>
<sequence>MSTSKLTILARIFLLFATLSLVLAGCGQAPQATTGEQNLQATVSVLQTQIANQPQTAPNPTALPSESTPEPTALPSVSTSEPTQVSSDVQANTITLPRETPLDQPITIPELSVTVTDAQLQEGYVLPDGSKIQWESRRQRTIVVLPPQNVAETNGSSIIISQMAVHPFGYVTKDAEEGWKEGSVNFAFENISDKPASPLCLVTNPKADESTVVFVCGKADRVRISEIQVETQEGKTYPATTASSAYAFSRIEFPTPPGFPFINVYGGEVTTRVNFRFAQAAHPIRVVMKMAPGQNLPDIVLSLENVPEKIPAPNLSRYQIKPIKELAAKHLMDETNTLEMAFDGNCIYGGISGFAERGTTIPYTLTNKDKLDQKVGIIDFKSAAYYPEGVLDYDTTPHDIRLGPGQTEQLYVLLIDIGRSEDSPATHLVVYEQDGSLTVYKLDCMKK</sequence>
<comment type="caution">
    <text evidence="3">The sequence shown here is derived from an EMBL/GenBank/DDBJ whole genome shotgun (WGS) entry which is preliminary data.</text>
</comment>
<feature type="signal peptide" evidence="2">
    <location>
        <begin position="1"/>
        <end position="24"/>
    </location>
</feature>
<dbReference type="AlphaFoldDB" id="A0A0P9DAH1"/>
<proteinExistence type="predicted"/>
<evidence type="ECO:0000256" key="1">
    <source>
        <dbReference type="SAM" id="MobiDB-lite"/>
    </source>
</evidence>
<evidence type="ECO:0000256" key="2">
    <source>
        <dbReference type="SAM" id="SignalP"/>
    </source>
</evidence>
<keyword evidence="4" id="KW-1185">Reference proteome</keyword>
<dbReference type="PROSITE" id="PS51257">
    <property type="entry name" value="PROKAR_LIPOPROTEIN"/>
    <property type="match status" value="1"/>
</dbReference>
<organism evidence="3 4">
    <name type="scientific">Kouleothrix aurantiaca</name>
    <dbReference type="NCBI Taxonomy" id="186479"/>
    <lineage>
        <taxon>Bacteria</taxon>
        <taxon>Bacillati</taxon>
        <taxon>Chloroflexota</taxon>
        <taxon>Chloroflexia</taxon>
        <taxon>Chloroflexales</taxon>
        <taxon>Roseiflexineae</taxon>
        <taxon>Roseiflexaceae</taxon>
        <taxon>Kouleothrix</taxon>
    </lineage>
</organism>
<accession>A0A0P9DAH1</accession>
<gene>
    <name evidence="3" type="ORF">SE17_02585</name>
</gene>
<feature type="region of interest" description="Disordered" evidence="1">
    <location>
        <begin position="53"/>
        <end position="88"/>
    </location>
</feature>
<name>A0A0P9DAH1_9CHLR</name>
<protein>
    <submittedName>
        <fullName evidence="3">Uncharacterized protein</fullName>
    </submittedName>
</protein>
<evidence type="ECO:0000313" key="3">
    <source>
        <dbReference type="EMBL" id="KPV54626.1"/>
    </source>
</evidence>
<dbReference type="EMBL" id="LJCR01000030">
    <property type="protein sequence ID" value="KPV54626.1"/>
    <property type="molecule type" value="Genomic_DNA"/>
</dbReference>
<dbReference type="Proteomes" id="UP000050509">
    <property type="component" value="Unassembled WGS sequence"/>
</dbReference>
<evidence type="ECO:0000313" key="4">
    <source>
        <dbReference type="Proteomes" id="UP000050509"/>
    </source>
</evidence>
<feature type="chain" id="PRO_5006156156" evidence="2">
    <location>
        <begin position="25"/>
        <end position="447"/>
    </location>
</feature>